<keyword evidence="4 9" id="KW-0698">rRNA processing</keyword>
<organism evidence="11 12">
    <name type="scientific">Saccharomycopsis crataegensis</name>
    <dbReference type="NCBI Taxonomy" id="43959"/>
    <lineage>
        <taxon>Eukaryota</taxon>
        <taxon>Fungi</taxon>
        <taxon>Dikarya</taxon>
        <taxon>Ascomycota</taxon>
        <taxon>Saccharomycotina</taxon>
        <taxon>Saccharomycetes</taxon>
        <taxon>Saccharomycopsidaceae</taxon>
        <taxon>Saccharomycopsis</taxon>
    </lineage>
</organism>
<gene>
    <name evidence="11" type="ORF">DASC09_017280</name>
</gene>
<dbReference type="Pfam" id="PF06102">
    <property type="entry name" value="RRP36"/>
    <property type="match status" value="1"/>
</dbReference>
<dbReference type="Proteomes" id="UP001360560">
    <property type="component" value="Unassembled WGS sequence"/>
</dbReference>
<evidence type="ECO:0000256" key="10">
    <source>
        <dbReference type="SAM" id="MobiDB-lite"/>
    </source>
</evidence>
<dbReference type="GO" id="GO:0000462">
    <property type="term" value="P:maturation of SSU-rRNA from tricistronic rRNA transcript (SSU-rRNA, 5.8S rRNA, LSU-rRNA)"/>
    <property type="evidence" value="ECO:0007669"/>
    <property type="project" value="TreeGrafter"/>
</dbReference>
<dbReference type="GO" id="GO:0005730">
    <property type="term" value="C:nucleolus"/>
    <property type="evidence" value="ECO:0007669"/>
    <property type="project" value="UniProtKB-SubCell"/>
</dbReference>
<reference evidence="11 12" key="1">
    <citation type="journal article" date="2023" name="Elife">
        <title>Identification of key yeast species and microbe-microbe interactions impacting larval growth of Drosophila in the wild.</title>
        <authorList>
            <person name="Mure A."/>
            <person name="Sugiura Y."/>
            <person name="Maeda R."/>
            <person name="Honda K."/>
            <person name="Sakurai N."/>
            <person name="Takahashi Y."/>
            <person name="Watada M."/>
            <person name="Katoh T."/>
            <person name="Gotoh A."/>
            <person name="Gotoh Y."/>
            <person name="Taniguchi I."/>
            <person name="Nakamura K."/>
            <person name="Hayashi T."/>
            <person name="Katayama T."/>
            <person name="Uemura T."/>
            <person name="Hattori Y."/>
        </authorList>
    </citation>
    <scope>NUCLEOTIDE SEQUENCE [LARGE SCALE GENOMIC DNA]</scope>
    <source>
        <strain evidence="11 12">SC-9</strain>
    </source>
</reference>
<dbReference type="PANTHER" id="PTHR21738">
    <property type="entry name" value="RIBOSOMAL RNA PROCESSING PROTEIN 36 HOMOLOG"/>
    <property type="match status" value="1"/>
</dbReference>
<proteinExistence type="inferred from homology"/>
<dbReference type="RefSeq" id="XP_064851403.1">
    <property type="nucleotide sequence ID" value="XM_064995331.1"/>
</dbReference>
<comment type="similarity">
    <text evidence="2 9">Belongs to the RRP36 family.</text>
</comment>
<evidence type="ECO:0000256" key="6">
    <source>
        <dbReference type="ARBA" id="ARBA00023242"/>
    </source>
</evidence>
<name>A0AAV5QHZ5_9ASCO</name>
<dbReference type="GO" id="GO:0030686">
    <property type="term" value="C:90S preribosome"/>
    <property type="evidence" value="ECO:0007669"/>
    <property type="project" value="TreeGrafter"/>
</dbReference>
<dbReference type="PANTHER" id="PTHR21738:SF0">
    <property type="entry name" value="RIBOSOMAL RNA PROCESSING PROTEIN 36 HOMOLOG"/>
    <property type="match status" value="1"/>
</dbReference>
<evidence type="ECO:0000256" key="5">
    <source>
        <dbReference type="ARBA" id="ARBA00023054"/>
    </source>
</evidence>
<evidence type="ECO:0000256" key="2">
    <source>
        <dbReference type="ARBA" id="ARBA00009418"/>
    </source>
</evidence>
<keyword evidence="7 9" id="KW-0687">Ribonucleoprotein</keyword>
<comment type="function">
    <text evidence="8 9">Component of the 90S pre-ribosome involved in the maturation of rRNAs. Required for early cleavages of the pre-RNAs in the 40S ribosomal subunit maturation pathway.</text>
</comment>
<sequence>MGQPERKKKNKHAPSEASCKEPQPKIRSIQGLDTSKYKESKYGDIRFDPAFGKANDIEVRKNYQFLDKYRHEEIKKISGILKDPKSAKILKYGELEDLDYQMKSLKSRMDSLKNKDLAMSVKRRVKNQYFDEIKQGKKGHYLKRADQQKLIQVEKFKHMKKRQVDKVIERKRKKTLAKEYKNVEFLKNDR</sequence>
<evidence type="ECO:0000256" key="3">
    <source>
        <dbReference type="ARBA" id="ARBA00022517"/>
    </source>
</evidence>
<keyword evidence="6 9" id="KW-0539">Nucleus</keyword>
<comment type="caution">
    <text evidence="11">The sequence shown here is derived from an EMBL/GenBank/DDBJ whole genome shotgun (WGS) entry which is preliminary data.</text>
</comment>
<dbReference type="GeneID" id="90072382"/>
<evidence type="ECO:0000256" key="7">
    <source>
        <dbReference type="ARBA" id="ARBA00023274"/>
    </source>
</evidence>
<evidence type="ECO:0000256" key="9">
    <source>
        <dbReference type="RuleBase" id="RU368027"/>
    </source>
</evidence>
<dbReference type="EMBL" id="BTFZ01000002">
    <property type="protein sequence ID" value="GMM34403.1"/>
    <property type="molecule type" value="Genomic_DNA"/>
</dbReference>
<evidence type="ECO:0000256" key="4">
    <source>
        <dbReference type="ARBA" id="ARBA00022552"/>
    </source>
</evidence>
<evidence type="ECO:0000256" key="8">
    <source>
        <dbReference type="ARBA" id="ARBA00025053"/>
    </source>
</evidence>
<feature type="compositionally biased region" description="Basic residues" evidence="10">
    <location>
        <begin position="1"/>
        <end position="12"/>
    </location>
</feature>
<keyword evidence="3 9" id="KW-0690">Ribosome biogenesis</keyword>
<evidence type="ECO:0000313" key="12">
    <source>
        <dbReference type="Proteomes" id="UP001360560"/>
    </source>
</evidence>
<dbReference type="AlphaFoldDB" id="A0AAV5QHZ5"/>
<comment type="subcellular location">
    <subcellularLocation>
        <location evidence="1 9">Nucleus</location>
        <location evidence="1 9">Nucleolus</location>
    </subcellularLocation>
</comment>
<keyword evidence="12" id="KW-1185">Reference proteome</keyword>
<comment type="subunit">
    <text evidence="9">Associates with 90S and pre-40S pre-ribosomal particles.</text>
</comment>
<evidence type="ECO:0000313" key="11">
    <source>
        <dbReference type="EMBL" id="GMM34403.1"/>
    </source>
</evidence>
<keyword evidence="5" id="KW-0175">Coiled coil</keyword>
<dbReference type="InterPro" id="IPR009292">
    <property type="entry name" value="RRP36"/>
</dbReference>
<protein>
    <recommendedName>
        <fullName evidence="9">rRNA biogenesis protein RRP36</fullName>
    </recommendedName>
</protein>
<accession>A0AAV5QHZ5</accession>
<feature type="region of interest" description="Disordered" evidence="10">
    <location>
        <begin position="1"/>
        <end position="33"/>
    </location>
</feature>
<evidence type="ECO:0000256" key="1">
    <source>
        <dbReference type="ARBA" id="ARBA00004604"/>
    </source>
</evidence>